<gene>
    <name evidence="2" type="ORF">RJ41_01725</name>
</gene>
<feature type="signal peptide" evidence="1">
    <location>
        <begin position="1"/>
        <end position="29"/>
    </location>
</feature>
<protein>
    <recommendedName>
        <fullName evidence="4">DUF3718 domain-containing protein</fullName>
    </recommendedName>
</protein>
<evidence type="ECO:0008006" key="4">
    <source>
        <dbReference type="Google" id="ProtNLM"/>
    </source>
</evidence>
<organism evidence="2 3">
    <name type="scientific">Alteromonas marina</name>
    <dbReference type="NCBI Taxonomy" id="203795"/>
    <lineage>
        <taxon>Bacteria</taxon>
        <taxon>Pseudomonadati</taxon>
        <taxon>Pseudomonadota</taxon>
        <taxon>Gammaproteobacteria</taxon>
        <taxon>Alteromonadales</taxon>
        <taxon>Alteromonadaceae</taxon>
        <taxon>Alteromonas/Salinimonas group</taxon>
        <taxon>Alteromonas</taxon>
    </lineage>
</organism>
<dbReference type="AlphaFoldDB" id="A0A0B3YRV2"/>
<keyword evidence="1" id="KW-0732">Signal</keyword>
<evidence type="ECO:0000313" key="2">
    <source>
        <dbReference type="EMBL" id="KHT57382.1"/>
    </source>
</evidence>
<sequence>MKPVKSKLANAVKVLVVTATVAFSVNATAAAPQKDIRFVGETQFAGFCKAVINDDVRVLRSSLSRNVGRIGASQREVLRMVTSEEGLTCNGSSLIEFSVERHADAVHEYLTSRS</sequence>
<dbReference type="RefSeq" id="WP_039216460.1">
    <property type="nucleotide sequence ID" value="NZ_JWLW01000003.1"/>
</dbReference>
<comment type="caution">
    <text evidence="2">The sequence shown here is derived from an EMBL/GenBank/DDBJ whole genome shotgun (WGS) entry which is preliminary data.</text>
</comment>
<dbReference type="EMBL" id="JWLW01000003">
    <property type="protein sequence ID" value="KHT57382.1"/>
    <property type="molecule type" value="Genomic_DNA"/>
</dbReference>
<reference evidence="2 3" key="1">
    <citation type="submission" date="2014-12" db="EMBL/GenBank/DDBJ databases">
        <title>Genome sequencing of Alteromonas marina AD001.</title>
        <authorList>
            <person name="Adrian T.G.S."/>
            <person name="Chan K.G."/>
        </authorList>
    </citation>
    <scope>NUCLEOTIDE SEQUENCE [LARGE SCALE GENOMIC DNA]</scope>
    <source>
        <strain evidence="2 3">AD001</strain>
    </source>
</reference>
<name>A0A0B3YRV2_9ALTE</name>
<evidence type="ECO:0000313" key="3">
    <source>
        <dbReference type="Proteomes" id="UP000031197"/>
    </source>
</evidence>
<dbReference type="Pfam" id="PF12514">
    <property type="entry name" value="DUF3718"/>
    <property type="match status" value="1"/>
</dbReference>
<proteinExistence type="predicted"/>
<dbReference type="Proteomes" id="UP000031197">
    <property type="component" value="Unassembled WGS sequence"/>
</dbReference>
<dbReference type="InterPro" id="IPR022193">
    <property type="entry name" value="DUF3718"/>
</dbReference>
<keyword evidence="3" id="KW-1185">Reference proteome</keyword>
<evidence type="ECO:0000256" key="1">
    <source>
        <dbReference type="SAM" id="SignalP"/>
    </source>
</evidence>
<dbReference type="OrthoDB" id="6386273at2"/>
<feature type="chain" id="PRO_5002087270" description="DUF3718 domain-containing protein" evidence="1">
    <location>
        <begin position="30"/>
        <end position="114"/>
    </location>
</feature>
<accession>A0A0B3YRV2</accession>